<dbReference type="Proteomes" id="UP000015102">
    <property type="component" value="Unassembled WGS sequence"/>
</dbReference>
<keyword evidence="3" id="KW-1185">Reference proteome</keyword>
<name>T1H3L0_MEGSC</name>
<dbReference type="EnsemblMetazoa" id="MESCA010838-RA">
    <property type="protein sequence ID" value="MESCA010838-PA"/>
    <property type="gene ID" value="MESCA010838"/>
</dbReference>
<protein>
    <submittedName>
        <fullName evidence="2">Uncharacterized protein</fullName>
    </submittedName>
</protein>
<feature type="region of interest" description="Disordered" evidence="1">
    <location>
        <begin position="63"/>
        <end position="133"/>
    </location>
</feature>
<dbReference type="AlphaFoldDB" id="T1H3L0"/>
<dbReference type="HOGENOM" id="CLU_1442608_0_0_1"/>
<feature type="compositionally biased region" description="Pro residues" evidence="1">
    <location>
        <begin position="75"/>
        <end position="94"/>
    </location>
</feature>
<organism evidence="2 3">
    <name type="scientific">Megaselia scalaris</name>
    <name type="common">Humpbacked fly</name>
    <name type="synonym">Phora scalaris</name>
    <dbReference type="NCBI Taxonomy" id="36166"/>
    <lineage>
        <taxon>Eukaryota</taxon>
        <taxon>Metazoa</taxon>
        <taxon>Ecdysozoa</taxon>
        <taxon>Arthropoda</taxon>
        <taxon>Hexapoda</taxon>
        <taxon>Insecta</taxon>
        <taxon>Pterygota</taxon>
        <taxon>Neoptera</taxon>
        <taxon>Endopterygota</taxon>
        <taxon>Diptera</taxon>
        <taxon>Brachycera</taxon>
        <taxon>Muscomorpha</taxon>
        <taxon>Platypezoidea</taxon>
        <taxon>Phoridae</taxon>
        <taxon>Megaseliini</taxon>
        <taxon>Megaselia</taxon>
    </lineage>
</organism>
<dbReference type="EMBL" id="CAQQ02388525">
    <property type="status" value="NOT_ANNOTATED_CDS"/>
    <property type="molecule type" value="Genomic_DNA"/>
</dbReference>
<reference evidence="2" key="2">
    <citation type="submission" date="2015-06" db="UniProtKB">
        <authorList>
            <consortium name="EnsemblMetazoa"/>
        </authorList>
    </citation>
    <scope>IDENTIFICATION</scope>
</reference>
<evidence type="ECO:0000313" key="3">
    <source>
        <dbReference type="Proteomes" id="UP000015102"/>
    </source>
</evidence>
<proteinExistence type="predicted"/>
<dbReference type="EMBL" id="CAQQ02388526">
    <property type="status" value="NOT_ANNOTATED_CDS"/>
    <property type="molecule type" value="Genomic_DNA"/>
</dbReference>
<evidence type="ECO:0000256" key="1">
    <source>
        <dbReference type="SAM" id="MobiDB-lite"/>
    </source>
</evidence>
<evidence type="ECO:0000313" key="2">
    <source>
        <dbReference type="EnsemblMetazoa" id="MESCA010838-PA"/>
    </source>
</evidence>
<reference evidence="3" key="1">
    <citation type="submission" date="2013-02" db="EMBL/GenBank/DDBJ databases">
        <authorList>
            <person name="Hughes D."/>
        </authorList>
    </citation>
    <scope>NUCLEOTIDE SEQUENCE</scope>
    <source>
        <strain>Durham</strain>
        <strain evidence="3">NC isolate 2 -- Noor lab</strain>
    </source>
</reference>
<sequence length="188" mass="21351">MIIHSAFQWLTTTPKLGDISMVPPVRSVFCKVSDTWSEYICSPMICGMIGNCILTIQHQIRSHFQKQQSEHREVQPPPPPPEMPLPPPPPPPQPQQVVHVRPVERGEQVRYPSNLLPPPPRMGRNGGNRNGYAADLAEGDEEEVIISSNIRVSEEIWNDLNNKEKQLFIKAVQAQPQQQKKRQVTLQM</sequence>
<accession>T1H3L0</accession>